<evidence type="ECO:0000256" key="1">
    <source>
        <dbReference type="SAM" id="MobiDB-lite"/>
    </source>
</evidence>
<dbReference type="AlphaFoldDB" id="A0A921RZX5"/>
<dbReference type="EMBL" id="CM027680">
    <property type="protein sequence ID" value="KAG0549503.1"/>
    <property type="molecule type" value="Genomic_DNA"/>
</dbReference>
<comment type="caution">
    <text evidence="2">The sequence shown here is derived from an EMBL/GenBank/DDBJ whole genome shotgun (WGS) entry which is preliminary data.</text>
</comment>
<organism evidence="2 3">
    <name type="scientific">Sorghum bicolor</name>
    <name type="common">Sorghum</name>
    <name type="synonym">Sorghum vulgare</name>
    <dbReference type="NCBI Taxonomy" id="4558"/>
    <lineage>
        <taxon>Eukaryota</taxon>
        <taxon>Viridiplantae</taxon>
        <taxon>Streptophyta</taxon>
        <taxon>Embryophyta</taxon>
        <taxon>Tracheophyta</taxon>
        <taxon>Spermatophyta</taxon>
        <taxon>Magnoliopsida</taxon>
        <taxon>Liliopsida</taxon>
        <taxon>Poales</taxon>
        <taxon>Poaceae</taxon>
        <taxon>PACMAD clade</taxon>
        <taxon>Panicoideae</taxon>
        <taxon>Andropogonodae</taxon>
        <taxon>Andropogoneae</taxon>
        <taxon>Sorghinae</taxon>
        <taxon>Sorghum</taxon>
    </lineage>
</organism>
<reference evidence="2" key="1">
    <citation type="journal article" date="2019" name="BMC Genomics">
        <title>A new reference genome for Sorghum bicolor reveals high levels of sequence similarity between sweet and grain genotypes: implications for the genetics of sugar metabolism.</title>
        <authorList>
            <person name="Cooper E.A."/>
            <person name="Brenton Z.W."/>
            <person name="Flinn B.S."/>
            <person name="Jenkins J."/>
            <person name="Shu S."/>
            <person name="Flowers D."/>
            <person name="Luo F."/>
            <person name="Wang Y."/>
            <person name="Xia P."/>
            <person name="Barry K."/>
            <person name="Daum C."/>
            <person name="Lipzen A."/>
            <person name="Yoshinaga Y."/>
            <person name="Schmutz J."/>
            <person name="Saski C."/>
            <person name="Vermerris W."/>
            <person name="Kresovich S."/>
        </authorList>
    </citation>
    <scope>NUCLEOTIDE SEQUENCE</scope>
</reference>
<feature type="compositionally biased region" description="Polar residues" evidence="1">
    <location>
        <begin position="432"/>
        <end position="448"/>
    </location>
</feature>
<feature type="region of interest" description="Disordered" evidence="1">
    <location>
        <begin position="345"/>
        <end position="367"/>
    </location>
</feature>
<sequence>MISSSFLLFPASSSRAAPSEPTYAEQLAKTISAAPFQCAITSPVALSLIITPLRFLSELNASTCNTLQLRFSASASMPRSATAQDSRAFSVGLPDISGGEALSGLYTLPVVLSPAPWRSKLTTAPATAALGRSVPTQNSVTFIWFSVRVPVLSVQMAVTEPMVSHADSVRTSACSLTILFMEKASVSVTASGRPSGMATTMMVMACWKMPTSAVKTLLKVTCCLSNVGLPCSSLVLPVKWRAVSTAKTSTATAIPTLPMLEVRPSRRSWSGVGSVFSLVMLPIISPQAVSVPTAVTSMWPYPSMTLTPDARKGDLSASTSTGCGSPVMLDSSTCSAWPCKKTPSAGTTSPILSTTTSPTTTSKMENSCLLPPRTTLTAMLSDSLASLSNRLAWPWLLTAETAATRKTARKMLTPSYQPSLRPCSLMPKPSETAAQTSSTRRKTSLSASHTWVQNPLGFRRGYVFPPNASRRRKQSWRLSLTRCLKPSSSAATENSAGAASDVPAAPSASSWILIST</sequence>
<gene>
    <name evidence="2" type="ORF">BDA96_01G261700</name>
</gene>
<evidence type="ECO:0000313" key="3">
    <source>
        <dbReference type="Proteomes" id="UP000807115"/>
    </source>
</evidence>
<accession>A0A921RZX5</accession>
<name>A0A921RZX5_SORBI</name>
<proteinExistence type="predicted"/>
<feature type="region of interest" description="Disordered" evidence="1">
    <location>
        <begin position="416"/>
        <end position="448"/>
    </location>
</feature>
<evidence type="ECO:0000313" key="2">
    <source>
        <dbReference type="EMBL" id="KAG0549503.1"/>
    </source>
</evidence>
<protein>
    <submittedName>
        <fullName evidence="2">Uncharacterized protein</fullName>
    </submittedName>
</protein>
<reference evidence="2" key="2">
    <citation type="submission" date="2020-10" db="EMBL/GenBank/DDBJ databases">
        <authorList>
            <person name="Cooper E.A."/>
            <person name="Brenton Z.W."/>
            <person name="Flinn B.S."/>
            <person name="Jenkins J."/>
            <person name="Shu S."/>
            <person name="Flowers D."/>
            <person name="Luo F."/>
            <person name="Wang Y."/>
            <person name="Xia P."/>
            <person name="Barry K."/>
            <person name="Daum C."/>
            <person name="Lipzen A."/>
            <person name="Yoshinaga Y."/>
            <person name="Schmutz J."/>
            <person name="Saski C."/>
            <person name="Vermerris W."/>
            <person name="Kresovich S."/>
        </authorList>
    </citation>
    <scope>NUCLEOTIDE SEQUENCE</scope>
</reference>
<dbReference type="Proteomes" id="UP000807115">
    <property type="component" value="Chromosome 1"/>
</dbReference>
<feature type="compositionally biased region" description="Low complexity" evidence="1">
    <location>
        <begin position="347"/>
        <end position="362"/>
    </location>
</feature>